<evidence type="ECO:0000256" key="5">
    <source>
        <dbReference type="ARBA" id="ARBA00022826"/>
    </source>
</evidence>
<dbReference type="CDD" id="cd00038">
    <property type="entry name" value="CAP_ED"/>
    <property type="match status" value="1"/>
</dbReference>
<keyword evidence="8 13" id="KW-1133">Transmembrane helix</keyword>
<accession>A0A5S9P697</accession>
<dbReference type="Gene3D" id="2.60.120.10">
    <property type="entry name" value="Jelly Rolls"/>
    <property type="match status" value="1"/>
</dbReference>
<keyword evidence="16" id="KW-1185">Reference proteome</keyword>
<organism evidence="15 16">
    <name type="scientific">Starkeya nomas</name>
    <dbReference type="NCBI Taxonomy" id="2666134"/>
    <lineage>
        <taxon>Bacteria</taxon>
        <taxon>Pseudomonadati</taxon>
        <taxon>Pseudomonadota</taxon>
        <taxon>Alphaproteobacteria</taxon>
        <taxon>Hyphomicrobiales</taxon>
        <taxon>Xanthobacteraceae</taxon>
        <taxon>Starkeya</taxon>
    </lineage>
</organism>
<dbReference type="InterPro" id="IPR027359">
    <property type="entry name" value="Volt_channel_dom_sf"/>
</dbReference>
<gene>
    <name evidence="15" type="ORF">STARVERO_02377</name>
</gene>
<keyword evidence="6" id="KW-0851">Voltage-gated channel</keyword>
<dbReference type="Pfam" id="PF00027">
    <property type="entry name" value="cNMP_binding"/>
    <property type="match status" value="1"/>
</dbReference>
<reference evidence="15 16" key="1">
    <citation type="submission" date="2019-12" db="EMBL/GenBank/DDBJ databases">
        <authorList>
            <person name="Reyes-Prieto M."/>
        </authorList>
    </citation>
    <scope>NUCLEOTIDE SEQUENCE [LARGE SCALE GENOMIC DNA]</scope>
    <source>
        <strain evidence="15">HF14-78462</strain>
    </source>
</reference>
<feature type="transmembrane region" description="Helical" evidence="13">
    <location>
        <begin position="172"/>
        <end position="193"/>
    </location>
</feature>
<protein>
    <recommendedName>
        <fullName evidence="14">Cyclic nucleotide-binding domain-containing protein</fullName>
    </recommendedName>
</protein>
<comment type="subcellular location">
    <subcellularLocation>
        <location evidence="1">Membrane</location>
        <topology evidence="1">Multi-pass membrane protein</topology>
    </subcellularLocation>
</comment>
<feature type="transmembrane region" description="Helical" evidence="13">
    <location>
        <begin position="109"/>
        <end position="129"/>
    </location>
</feature>
<feature type="domain" description="Cyclic nucleotide-binding" evidence="14">
    <location>
        <begin position="278"/>
        <end position="384"/>
    </location>
</feature>
<dbReference type="PROSITE" id="PS50042">
    <property type="entry name" value="CNMP_BINDING_3"/>
    <property type="match status" value="1"/>
</dbReference>
<dbReference type="PRINTS" id="PR00169">
    <property type="entry name" value="KCHANNEL"/>
</dbReference>
<evidence type="ECO:0000256" key="3">
    <source>
        <dbReference type="ARBA" id="ARBA00022538"/>
    </source>
</evidence>
<keyword evidence="10 13" id="KW-0472">Membrane</keyword>
<evidence type="ECO:0000256" key="13">
    <source>
        <dbReference type="SAM" id="Phobius"/>
    </source>
</evidence>
<dbReference type="Pfam" id="PF00520">
    <property type="entry name" value="Ion_trans"/>
    <property type="match status" value="1"/>
</dbReference>
<feature type="region of interest" description="Disordered" evidence="12">
    <location>
        <begin position="392"/>
        <end position="412"/>
    </location>
</feature>
<evidence type="ECO:0000256" key="10">
    <source>
        <dbReference type="ARBA" id="ARBA00023136"/>
    </source>
</evidence>
<keyword evidence="9" id="KW-0406">Ion transport</keyword>
<name>A0A5S9P697_9HYPH</name>
<dbReference type="GO" id="GO:0008076">
    <property type="term" value="C:voltage-gated potassium channel complex"/>
    <property type="evidence" value="ECO:0007669"/>
    <property type="project" value="InterPro"/>
</dbReference>
<keyword evidence="5" id="KW-0631">Potassium channel</keyword>
<dbReference type="GO" id="GO:0001508">
    <property type="term" value="P:action potential"/>
    <property type="evidence" value="ECO:0007669"/>
    <property type="project" value="TreeGrafter"/>
</dbReference>
<dbReference type="SUPFAM" id="SSF51206">
    <property type="entry name" value="cAMP-binding domain-like"/>
    <property type="match status" value="1"/>
</dbReference>
<dbReference type="InterPro" id="IPR028325">
    <property type="entry name" value="VG_K_chnl"/>
</dbReference>
<feature type="transmembrane region" description="Helical" evidence="13">
    <location>
        <begin position="40"/>
        <end position="57"/>
    </location>
</feature>
<dbReference type="InterPro" id="IPR018490">
    <property type="entry name" value="cNMP-bd_dom_sf"/>
</dbReference>
<dbReference type="PROSITE" id="PS00889">
    <property type="entry name" value="CNMP_BINDING_2"/>
    <property type="match status" value="1"/>
</dbReference>
<evidence type="ECO:0000256" key="2">
    <source>
        <dbReference type="ARBA" id="ARBA00022448"/>
    </source>
</evidence>
<evidence type="ECO:0000259" key="14">
    <source>
        <dbReference type="PROSITE" id="PS50042"/>
    </source>
</evidence>
<dbReference type="Gene3D" id="1.20.5.110">
    <property type="match status" value="1"/>
</dbReference>
<dbReference type="RefSeq" id="WP_159598985.1">
    <property type="nucleotide sequence ID" value="NZ_CACSAS010000001.1"/>
</dbReference>
<dbReference type="PANTHER" id="PTHR11537:SF254">
    <property type="entry name" value="POTASSIUM VOLTAGE-GATED CHANNEL PROTEIN SHAB"/>
    <property type="match status" value="1"/>
</dbReference>
<dbReference type="SMART" id="SM00100">
    <property type="entry name" value="cNMP"/>
    <property type="match status" value="1"/>
</dbReference>
<dbReference type="EMBL" id="CACSAS010000001">
    <property type="protein sequence ID" value="CAA0098968.1"/>
    <property type="molecule type" value="Genomic_DNA"/>
</dbReference>
<dbReference type="InterPro" id="IPR000595">
    <property type="entry name" value="cNMP-bd_dom"/>
</dbReference>
<evidence type="ECO:0000313" key="16">
    <source>
        <dbReference type="Proteomes" id="UP000433050"/>
    </source>
</evidence>
<evidence type="ECO:0000256" key="12">
    <source>
        <dbReference type="SAM" id="MobiDB-lite"/>
    </source>
</evidence>
<dbReference type="GO" id="GO:0005249">
    <property type="term" value="F:voltage-gated potassium channel activity"/>
    <property type="evidence" value="ECO:0007669"/>
    <property type="project" value="InterPro"/>
</dbReference>
<keyword evidence="7" id="KW-0630">Potassium</keyword>
<keyword evidence="4 13" id="KW-0812">Transmembrane</keyword>
<dbReference type="InterPro" id="IPR014710">
    <property type="entry name" value="RmlC-like_jellyroll"/>
</dbReference>
<keyword evidence="3" id="KW-0633">Potassium transport</keyword>
<dbReference type="Gene3D" id="1.10.287.70">
    <property type="match status" value="1"/>
</dbReference>
<evidence type="ECO:0000256" key="1">
    <source>
        <dbReference type="ARBA" id="ARBA00004141"/>
    </source>
</evidence>
<dbReference type="FunFam" id="1.10.287.70:FF:000028">
    <property type="entry name" value="potassium voltage-gated channel subfamily D member 3"/>
    <property type="match status" value="1"/>
</dbReference>
<evidence type="ECO:0000256" key="11">
    <source>
        <dbReference type="ARBA" id="ARBA00023303"/>
    </source>
</evidence>
<evidence type="ECO:0000256" key="8">
    <source>
        <dbReference type="ARBA" id="ARBA00022989"/>
    </source>
</evidence>
<dbReference type="PANTHER" id="PTHR11537">
    <property type="entry name" value="VOLTAGE-GATED POTASSIUM CHANNEL"/>
    <property type="match status" value="1"/>
</dbReference>
<evidence type="ECO:0000256" key="4">
    <source>
        <dbReference type="ARBA" id="ARBA00022692"/>
    </source>
</evidence>
<dbReference type="InterPro" id="IPR005821">
    <property type="entry name" value="Ion_trans_dom"/>
</dbReference>
<dbReference type="Gene3D" id="1.20.120.350">
    <property type="entry name" value="Voltage-gated potassium channels. Chain C"/>
    <property type="match status" value="1"/>
</dbReference>
<dbReference type="AlphaFoldDB" id="A0A5S9P697"/>
<dbReference type="Proteomes" id="UP000433050">
    <property type="component" value="Unassembled WGS sequence"/>
</dbReference>
<proteinExistence type="predicted"/>
<sequence length="412" mass="45865">MAARRHQGKWFSGAWQRARRRRCYEILERDAADDRWAERVNLALIVLIVLNVVAAVLETVPSLFLRDYVLFRAFEHFSLAAFAVEYLLRVWVSPENPRYRGLSEGRARWRYMLTPVAIIDLLAWLPFVVSAMFGVNLRTLAILRLVRFIKLARYSPGMQSLLEVLYRERQSLVACFWLLVAAVLLSASAMYVAEGGVQPDHLGSIPAAMWWAMATVTTVGYGDVYPVTVPGRVVAGLTMITGIVMIALPVGIIATSFVDVIKRRDFIITWGMVARVPLFADLDAAGIGEIHKALSAHTAQPGEIVARRGDVARSMYFIASGEVALEFPDEVMILGEGQFFGEMALLHSARRAATARAHTRCMLLMLGADDLADVIRRHPAIGERIQAMARDEEGPRALRRSADIADDEIKSA</sequence>
<evidence type="ECO:0000256" key="6">
    <source>
        <dbReference type="ARBA" id="ARBA00022882"/>
    </source>
</evidence>
<keyword evidence="11" id="KW-0407">Ion channel</keyword>
<feature type="transmembrane region" description="Helical" evidence="13">
    <location>
        <begin position="233"/>
        <end position="258"/>
    </location>
</feature>
<keyword evidence="2" id="KW-0813">Transport</keyword>
<dbReference type="SUPFAM" id="SSF81324">
    <property type="entry name" value="Voltage-gated potassium channels"/>
    <property type="match status" value="1"/>
</dbReference>
<evidence type="ECO:0000256" key="9">
    <source>
        <dbReference type="ARBA" id="ARBA00023065"/>
    </source>
</evidence>
<dbReference type="InterPro" id="IPR018488">
    <property type="entry name" value="cNMP-bd_CS"/>
</dbReference>
<evidence type="ECO:0000256" key="7">
    <source>
        <dbReference type="ARBA" id="ARBA00022958"/>
    </source>
</evidence>
<evidence type="ECO:0000313" key="15">
    <source>
        <dbReference type="EMBL" id="CAA0098968.1"/>
    </source>
</evidence>